<protein>
    <submittedName>
        <fullName evidence="1">Cytochrome d ubiquinol oxidase subunit 1</fullName>
        <ecNumber evidence="1">1.10.3.-</ecNumber>
    </submittedName>
</protein>
<keyword evidence="1" id="KW-0560">Oxidoreductase</keyword>
<dbReference type="AlphaFoldDB" id="A0A4U9HMC7"/>
<dbReference type="Proteomes" id="UP000310719">
    <property type="component" value="Chromosome"/>
</dbReference>
<evidence type="ECO:0000313" key="2">
    <source>
        <dbReference type="Proteomes" id="UP000310719"/>
    </source>
</evidence>
<sequence length="55" mass="6312">MLLIIGASFWSVIRNRIGQRKWLLRAALYGMPLPWIAIESGWFGCGIWPSAMGYR</sequence>
<accession>A0A4U9HMC7</accession>
<evidence type="ECO:0000313" key="1">
    <source>
        <dbReference type="EMBL" id="VTP65330.1"/>
    </source>
</evidence>
<gene>
    <name evidence="1" type="primary">cydA_4</name>
    <name evidence="1" type="ORF">NCTC13032_01966</name>
</gene>
<dbReference type="GO" id="GO:0016491">
    <property type="term" value="F:oxidoreductase activity"/>
    <property type="evidence" value="ECO:0007669"/>
    <property type="project" value="UniProtKB-KW"/>
</dbReference>
<name>A0A4U9HMC7_9ENTR</name>
<dbReference type="EC" id="1.10.3.-" evidence="1"/>
<reference evidence="1 2" key="1">
    <citation type="submission" date="2019-05" db="EMBL/GenBank/DDBJ databases">
        <authorList>
            <consortium name="Pathogen Informatics"/>
        </authorList>
    </citation>
    <scope>NUCLEOTIDE SEQUENCE [LARGE SCALE GENOMIC DNA]</scope>
    <source>
        <strain evidence="1 2">NCTC13032</strain>
    </source>
</reference>
<dbReference type="EMBL" id="LR590464">
    <property type="protein sequence ID" value="VTP65330.1"/>
    <property type="molecule type" value="Genomic_DNA"/>
</dbReference>
<organism evidence="1 2">
    <name type="scientific">Leclercia adecarboxylata</name>
    <dbReference type="NCBI Taxonomy" id="83655"/>
    <lineage>
        <taxon>Bacteria</taxon>
        <taxon>Pseudomonadati</taxon>
        <taxon>Pseudomonadota</taxon>
        <taxon>Gammaproteobacteria</taxon>
        <taxon>Enterobacterales</taxon>
        <taxon>Enterobacteriaceae</taxon>
        <taxon>Leclercia</taxon>
    </lineage>
</organism>
<proteinExistence type="predicted"/>